<keyword evidence="2" id="KW-0813">Transport</keyword>
<dbReference type="PANTHER" id="PTHR35008">
    <property type="entry name" value="BLL4482 PROTEIN-RELATED"/>
    <property type="match status" value="1"/>
</dbReference>
<evidence type="ECO:0000256" key="7">
    <source>
        <dbReference type="ARBA" id="ARBA00023004"/>
    </source>
</evidence>
<dbReference type="InterPro" id="IPR008168">
    <property type="entry name" value="Cyt_C_IC"/>
</dbReference>
<evidence type="ECO:0000256" key="8">
    <source>
        <dbReference type="PROSITE-ProRule" id="PRU00433"/>
    </source>
</evidence>
<comment type="cofactor">
    <cofactor evidence="1">
        <name>heme c</name>
        <dbReference type="ChEBI" id="CHEBI:61717"/>
    </cofactor>
</comment>
<keyword evidence="7 8" id="KW-0408">Iron</keyword>
<dbReference type="EMBL" id="JBHRXE010000040">
    <property type="protein sequence ID" value="MFC3570619.1"/>
    <property type="molecule type" value="Genomic_DNA"/>
</dbReference>
<dbReference type="InterPro" id="IPR051459">
    <property type="entry name" value="Cytochrome_c-type_DH"/>
</dbReference>
<keyword evidence="3 8" id="KW-0349">Heme</keyword>
<dbReference type="Proteomes" id="UP001595596">
    <property type="component" value="Unassembled WGS sequence"/>
</dbReference>
<dbReference type="PROSITE" id="PS51007">
    <property type="entry name" value="CYTC"/>
    <property type="match status" value="1"/>
</dbReference>
<feature type="domain" description="Cytochrome c" evidence="9">
    <location>
        <begin position="40"/>
        <end position="138"/>
    </location>
</feature>
<dbReference type="PRINTS" id="PR00605">
    <property type="entry name" value="CYTCHROMECIC"/>
</dbReference>
<dbReference type="SUPFAM" id="SSF46626">
    <property type="entry name" value="Cytochrome c"/>
    <property type="match status" value="1"/>
</dbReference>
<reference evidence="11" key="1">
    <citation type="journal article" date="2019" name="Int. J. Syst. Evol. Microbiol.">
        <title>The Global Catalogue of Microorganisms (GCM) 10K type strain sequencing project: providing services to taxonomists for standard genome sequencing and annotation.</title>
        <authorList>
            <consortium name="The Broad Institute Genomics Platform"/>
            <consortium name="The Broad Institute Genome Sequencing Center for Infectious Disease"/>
            <person name="Wu L."/>
            <person name="Ma J."/>
        </authorList>
    </citation>
    <scope>NUCLEOTIDE SEQUENCE [LARGE SCALE GENOMIC DNA]</scope>
    <source>
        <strain evidence="11">VKM B-3226</strain>
    </source>
</reference>
<proteinExistence type="predicted"/>
<keyword evidence="4" id="KW-0679">Respiratory chain</keyword>
<dbReference type="InterPro" id="IPR036909">
    <property type="entry name" value="Cyt_c-like_dom_sf"/>
</dbReference>
<evidence type="ECO:0000256" key="4">
    <source>
        <dbReference type="ARBA" id="ARBA00022660"/>
    </source>
</evidence>
<name>A0ABV7S4G2_9RHOB</name>
<evidence type="ECO:0000256" key="2">
    <source>
        <dbReference type="ARBA" id="ARBA00022448"/>
    </source>
</evidence>
<evidence type="ECO:0000256" key="6">
    <source>
        <dbReference type="ARBA" id="ARBA00022982"/>
    </source>
</evidence>
<keyword evidence="5 8" id="KW-0479">Metal-binding</keyword>
<dbReference type="PANTHER" id="PTHR35008:SF4">
    <property type="entry name" value="BLL4482 PROTEIN"/>
    <property type="match status" value="1"/>
</dbReference>
<dbReference type="Gene3D" id="1.10.760.10">
    <property type="entry name" value="Cytochrome c-like domain"/>
    <property type="match status" value="1"/>
</dbReference>
<evidence type="ECO:0000256" key="1">
    <source>
        <dbReference type="ARBA" id="ARBA00001926"/>
    </source>
</evidence>
<protein>
    <submittedName>
        <fullName evidence="10">C-type cytochrome</fullName>
    </submittedName>
</protein>
<gene>
    <name evidence="10" type="ORF">ACFOMP_14260</name>
</gene>
<evidence type="ECO:0000259" key="9">
    <source>
        <dbReference type="PROSITE" id="PS51007"/>
    </source>
</evidence>
<keyword evidence="6" id="KW-0249">Electron transport</keyword>
<keyword evidence="11" id="KW-1185">Reference proteome</keyword>
<dbReference type="RefSeq" id="WP_379031696.1">
    <property type="nucleotide sequence ID" value="NZ_JBHRXE010000040.1"/>
</dbReference>
<evidence type="ECO:0000313" key="10">
    <source>
        <dbReference type="EMBL" id="MFC3570619.1"/>
    </source>
</evidence>
<dbReference type="Pfam" id="PF00034">
    <property type="entry name" value="Cytochrom_C"/>
    <property type="match status" value="1"/>
</dbReference>
<organism evidence="10 11">
    <name type="scientific">Paracoccus simplex</name>
    <dbReference type="NCBI Taxonomy" id="2086346"/>
    <lineage>
        <taxon>Bacteria</taxon>
        <taxon>Pseudomonadati</taxon>
        <taxon>Pseudomonadota</taxon>
        <taxon>Alphaproteobacteria</taxon>
        <taxon>Rhodobacterales</taxon>
        <taxon>Paracoccaceae</taxon>
        <taxon>Paracoccus</taxon>
    </lineage>
</organism>
<sequence>MRNELRNILWFGLLLGNLTLAILFGWHQARSAPTAAATAEIIEQGRQVYADQCASCHGAQLEGQPDWKTPLPSGRLPAPPHDAGGHTWHHADEILFRIIKEGTAAIVGNGYESDMPGFADFLSDAEIRAVLAYIKSTWPKRERTYQENVSQPR</sequence>
<accession>A0ABV7S4G2</accession>
<dbReference type="InterPro" id="IPR009056">
    <property type="entry name" value="Cyt_c-like_dom"/>
</dbReference>
<evidence type="ECO:0000256" key="5">
    <source>
        <dbReference type="ARBA" id="ARBA00022723"/>
    </source>
</evidence>
<evidence type="ECO:0000313" key="11">
    <source>
        <dbReference type="Proteomes" id="UP001595596"/>
    </source>
</evidence>
<evidence type="ECO:0000256" key="3">
    <source>
        <dbReference type="ARBA" id="ARBA00022617"/>
    </source>
</evidence>
<comment type="caution">
    <text evidence="10">The sequence shown here is derived from an EMBL/GenBank/DDBJ whole genome shotgun (WGS) entry which is preliminary data.</text>
</comment>